<dbReference type="InterPro" id="IPR019734">
    <property type="entry name" value="TPR_rpt"/>
</dbReference>
<dbReference type="EMBL" id="LR590481">
    <property type="protein sequence ID" value="VTQ85653.1"/>
    <property type="molecule type" value="Genomic_DNA"/>
</dbReference>
<accession>A0A4U9R6E4</accession>
<dbReference type="OrthoDB" id="1737781at2"/>
<dbReference type="PANTHER" id="PTHR44943">
    <property type="entry name" value="CELLULOSE SYNTHASE OPERON PROTEIN C"/>
    <property type="match status" value="1"/>
</dbReference>
<protein>
    <submittedName>
        <fullName evidence="4">Tetratricopeptide repeat protein</fullName>
    </submittedName>
</protein>
<evidence type="ECO:0000256" key="2">
    <source>
        <dbReference type="ARBA" id="ARBA00022803"/>
    </source>
</evidence>
<dbReference type="PROSITE" id="PS50005">
    <property type="entry name" value="TPR"/>
    <property type="match status" value="1"/>
</dbReference>
<evidence type="ECO:0000313" key="5">
    <source>
        <dbReference type="Proteomes" id="UP000308489"/>
    </source>
</evidence>
<dbReference type="Proteomes" id="UP000308489">
    <property type="component" value="Chromosome 1"/>
</dbReference>
<feature type="repeat" description="TPR" evidence="3">
    <location>
        <begin position="406"/>
        <end position="439"/>
    </location>
</feature>
<proteinExistence type="predicted"/>
<sequence length="464" mass="54716">MFSDEYLYRNTLGINSKTFPYFYVLEKDTNFSTRLYKVYIFKNRILFVNLGEQLNILTLNNKKFIQNICDKEIFYDNLSLDTKTYINTDKHNFEITSQLINSLTFKKTFFLKNSITTHSGKLYIKFKNSKSRSFTILGRQYVEFIFSECKSIFKNCKLLTSEYNCNILNTINYYENLGHYSMGLKILESFISKEKLDSKTKSSLLLKKVKLLQNINEYDKSINLLLSLKNNFKDENKFLNEVSYMYILLEKFDKSLEITNNVLNNCRNNNIAYFNLGKALIGKKEYAKALKALDNSYENGYNLPNIYLEKSIALFNLKQYKPSLKFIDIYLKKFPEDIKAMIIKTENLYFLGKYKKEIFILDKILALDKTILHAYCLKADALLQLGNEIDALFILNETIRTCPDYPLAYYIKACYYAKNRELEKAIQNLKMAIDIYPNYIDYALDDSRLNFIKFTSEFSKLVIR</sequence>
<dbReference type="SMART" id="SM00028">
    <property type="entry name" value="TPR"/>
    <property type="match status" value="5"/>
</dbReference>
<gene>
    <name evidence="4" type="ORF">NCTC503_00799</name>
</gene>
<dbReference type="PANTHER" id="PTHR44943:SF8">
    <property type="entry name" value="TPR REPEAT-CONTAINING PROTEIN MJ0263"/>
    <property type="match status" value="1"/>
</dbReference>
<dbReference type="RefSeq" id="WP_138209521.1">
    <property type="nucleotide sequence ID" value="NZ_CBCRUQ010000001.1"/>
</dbReference>
<dbReference type="SUPFAM" id="SSF48452">
    <property type="entry name" value="TPR-like"/>
    <property type="match status" value="2"/>
</dbReference>
<evidence type="ECO:0000313" key="4">
    <source>
        <dbReference type="EMBL" id="VTQ85653.1"/>
    </source>
</evidence>
<keyword evidence="5" id="KW-1185">Reference proteome</keyword>
<dbReference type="KEGG" id="hhw:NCTC503_00799"/>
<name>A0A4U9R6E4_HATHI</name>
<reference evidence="4 5" key="1">
    <citation type="submission" date="2019-05" db="EMBL/GenBank/DDBJ databases">
        <authorList>
            <consortium name="Pathogen Informatics"/>
        </authorList>
    </citation>
    <scope>NUCLEOTIDE SEQUENCE [LARGE SCALE GENOMIC DNA]</scope>
    <source>
        <strain evidence="4 5">NCTC503</strain>
    </source>
</reference>
<organism evidence="4 5">
    <name type="scientific">Hathewaya histolytica</name>
    <name type="common">Clostridium histolyticum</name>
    <dbReference type="NCBI Taxonomy" id="1498"/>
    <lineage>
        <taxon>Bacteria</taxon>
        <taxon>Bacillati</taxon>
        <taxon>Bacillota</taxon>
        <taxon>Clostridia</taxon>
        <taxon>Eubacteriales</taxon>
        <taxon>Clostridiaceae</taxon>
        <taxon>Hathewaya</taxon>
    </lineage>
</organism>
<dbReference type="InterPro" id="IPR011990">
    <property type="entry name" value="TPR-like_helical_dom_sf"/>
</dbReference>
<dbReference type="InterPro" id="IPR051685">
    <property type="entry name" value="Ycf3/AcsC/BcsC/TPR_MFPF"/>
</dbReference>
<keyword evidence="1" id="KW-0677">Repeat</keyword>
<keyword evidence="2 3" id="KW-0802">TPR repeat</keyword>
<dbReference type="Gene3D" id="1.25.40.10">
    <property type="entry name" value="Tetratricopeptide repeat domain"/>
    <property type="match status" value="2"/>
</dbReference>
<dbReference type="NCBIfam" id="NF047558">
    <property type="entry name" value="TPR_END_plus"/>
    <property type="match status" value="1"/>
</dbReference>
<dbReference type="AlphaFoldDB" id="A0A4U9R6E4"/>
<evidence type="ECO:0000256" key="1">
    <source>
        <dbReference type="ARBA" id="ARBA00022737"/>
    </source>
</evidence>
<evidence type="ECO:0000256" key="3">
    <source>
        <dbReference type="PROSITE-ProRule" id="PRU00339"/>
    </source>
</evidence>